<dbReference type="GO" id="GO:0045454">
    <property type="term" value="P:cell redox homeostasis"/>
    <property type="evidence" value="ECO:0007669"/>
    <property type="project" value="InterPro"/>
</dbReference>
<name>A0A848QK54_9SPHN</name>
<evidence type="ECO:0000256" key="8">
    <source>
        <dbReference type="PIRSR" id="PIRSR000350-3"/>
    </source>
</evidence>
<organism evidence="13 14">
    <name type="scientific">Pontixanthobacter rizhaonensis</name>
    <dbReference type="NCBI Taxonomy" id="2730337"/>
    <lineage>
        <taxon>Bacteria</taxon>
        <taxon>Pseudomonadati</taxon>
        <taxon>Pseudomonadota</taxon>
        <taxon>Alphaproteobacteria</taxon>
        <taxon>Sphingomonadales</taxon>
        <taxon>Erythrobacteraceae</taxon>
        <taxon>Pontixanthobacter</taxon>
    </lineage>
</organism>
<evidence type="ECO:0000256" key="2">
    <source>
        <dbReference type="ARBA" id="ARBA00022630"/>
    </source>
</evidence>
<evidence type="ECO:0000256" key="7">
    <source>
        <dbReference type="PIRSR" id="PIRSR000350-2"/>
    </source>
</evidence>
<dbReference type="GO" id="GO:0050660">
    <property type="term" value="F:flavin adenine dinucleotide binding"/>
    <property type="evidence" value="ECO:0007669"/>
    <property type="project" value="InterPro"/>
</dbReference>
<feature type="disulfide bond" description="Redox-active" evidence="9">
    <location>
        <begin position="43"/>
        <end position="48"/>
    </location>
</feature>
<dbReference type="EMBL" id="JABCRE010000002">
    <property type="protein sequence ID" value="NMW31140.1"/>
    <property type="molecule type" value="Genomic_DNA"/>
</dbReference>
<dbReference type="PRINTS" id="PR00411">
    <property type="entry name" value="PNDRDTASEI"/>
</dbReference>
<feature type="binding site" evidence="8">
    <location>
        <position position="263"/>
    </location>
    <ligand>
        <name>NAD(+)</name>
        <dbReference type="ChEBI" id="CHEBI:57540"/>
    </ligand>
</feature>
<evidence type="ECO:0000259" key="11">
    <source>
        <dbReference type="Pfam" id="PF02852"/>
    </source>
</evidence>
<sequence>MADYDFDLFTIGAGSGGVRASRVASAHGAKVAVAEEYRVGGTCVIRGCVPKKMLVYGAHFAEDLVDAKQFGWDIGETSFDWKRLRDTVLGDVDRLNGLYTETLENHDVTIFNERAEITGDHEITLASGKVVTAKYILIATGAEPAVLNFPGSEHAITSNEAFHLDEMPKRVMIAGGGYIANEFAGIFHEFGAKVCIVNRGDQLLRSYEPALSDRLLKISMTKGINFHFNTTFKSITKNDDGSLHVELNGDDDQTVDCVMFATGRNPNVKGLGLETVGVEQGKIGEILVDEYSKTNVDYIYAVGDVTNRVQLTPVAIREGQAFADTVFNNDPKTVNYDHIPSAVFSHPPISAVGLTEGEARNQLGNIKVYQSDFRPMKNVVAGRNERGLYKMIVDAATDKVVGIHMIGPESAEIMQGFAVAVKAGLTKADFDATVAIHPTMAEELVLLK</sequence>
<dbReference type="InterPro" id="IPR023753">
    <property type="entry name" value="FAD/NAD-binding_dom"/>
</dbReference>
<comment type="cofactor">
    <cofactor evidence="8">
        <name>FAD</name>
        <dbReference type="ChEBI" id="CHEBI:57692"/>
    </cofactor>
    <text evidence="8">Binds 1 FAD per subunit.</text>
</comment>
<evidence type="ECO:0000256" key="5">
    <source>
        <dbReference type="ARBA" id="ARBA00023157"/>
    </source>
</evidence>
<dbReference type="PANTHER" id="PTHR42737:SF2">
    <property type="entry name" value="GLUTATHIONE REDUCTASE"/>
    <property type="match status" value="1"/>
</dbReference>
<comment type="similarity">
    <text evidence="1 10">Belongs to the class-I pyridine nucleotide-disulfide oxidoreductase family.</text>
</comment>
<dbReference type="InterPro" id="IPR036188">
    <property type="entry name" value="FAD/NAD-bd_sf"/>
</dbReference>
<keyword evidence="5" id="KW-1015">Disulfide bond</keyword>
<keyword evidence="4 10" id="KW-0560">Oxidoreductase</keyword>
<dbReference type="PRINTS" id="PR00368">
    <property type="entry name" value="FADPNR"/>
</dbReference>
<evidence type="ECO:0000256" key="1">
    <source>
        <dbReference type="ARBA" id="ARBA00007532"/>
    </source>
</evidence>
<comment type="caution">
    <text evidence="13">The sequence shown here is derived from an EMBL/GenBank/DDBJ whole genome shotgun (WGS) entry which is preliminary data.</text>
</comment>
<dbReference type="PROSITE" id="PS00076">
    <property type="entry name" value="PYRIDINE_REDOX_1"/>
    <property type="match status" value="1"/>
</dbReference>
<gene>
    <name evidence="13" type="primary">gorA</name>
    <name evidence="13" type="ORF">HKD42_03600</name>
</gene>
<keyword evidence="8" id="KW-0547">Nucleotide-binding</keyword>
<dbReference type="RefSeq" id="WP_170010373.1">
    <property type="nucleotide sequence ID" value="NZ_JABCRE010000002.1"/>
</dbReference>
<dbReference type="EC" id="1.8.1.7" evidence="13"/>
<evidence type="ECO:0000313" key="13">
    <source>
        <dbReference type="EMBL" id="NMW31140.1"/>
    </source>
</evidence>
<dbReference type="InterPro" id="IPR012999">
    <property type="entry name" value="Pyr_OxRdtase_I_AS"/>
</dbReference>
<proteinExistence type="inferred from homology"/>
<keyword evidence="2 10" id="KW-0285">Flavoprotein</keyword>
<evidence type="ECO:0000256" key="3">
    <source>
        <dbReference type="ARBA" id="ARBA00022827"/>
    </source>
</evidence>
<evidence type="ECO:0000256" key="9">
    <source>
        <dbReference type="PIRSR" id="PIRSR000350-4"/>
    </source>
</evidence>
<dbReference type="NCBIfam" id="NF004776">
    <property type="entry name" value="PRK06116.1"/>
    <property type="match status" value="1"/>
</dbReference>
<feature type="domain" description="FAD/NAD(P)-binding" evidence="12">
    <location>
        <begin position="7"/>
        <end position="319"/>
    </location>
</feature>
<keyword evidence="3 8" id="KW-0274">FAD</keyword>
<evidence type="ECO:0000256" key="6">
    <source>
        <dbReference type="ARBA" id="ARBA00023284"/>
    </source>
</evidence>
<dbReference type="GO" id="GO:0004362">
    <property type="term" value="F:glutathione-disulfide reductase (NADPH) activity"/>
    <property type="evidence" value="ECO:0007669"/>
    <property type="project" value="UniProtKB-EC"/>
</dbReference>
<feature type="active site" description="Proton acceptor" evidence="7">
    <location>
        <position position="437"/>
    </location>
</feature>
<dbReference type="AlphaFoldDB" id="A0A848QK54"/>
<dbReference type="InterPro" id="IPR046952">
    <property type="entry name" value="GSHR/TRXR-like"/>
</dbReference>
<dbReference type="Pfam" id="PF02852">
    <property type="entry name" value="Pyr_redox_dim"/>
    <property type="match status" value="1"/>
</dbReference>
<keyword evidence="8" id="KW-0520">NAD</keyword>
<dbReference type="Gene3D" id="3.30.390.30">
    <property type="match status" value="1"/>
</dbReference>
<feature type="domain" description="Pyridine nucleotide-disulphide oxidoreductase dimerisation" evidence="11">
    <location>
        <begin position="339"/>
        <end position="445"/>
    </location>
</feature>
<dbReference type="SUPFAM" id="SSF55424">
    <property type="entry name" value="FAD/NAD-linked reductases, dimerisation (C-terminal) domain"/>
    <property type="match status" value="1"/>
</dbReference>
<dbReference type="GO" id="GO:0006749">
    <property type="term" value="P:glutathione metabolic process"/>
    <property type="evidence" value="ECO:0007669"/>
    <property type="project" value="TreeGrafter"/>
</dbReference>
<keyword evidence="6 10" id="KW-0676">Redox-active center</keyword>
<protein>
    <submittedName>
        <fullName evidence="13">Glutathione-disulfide reductase</fullName>
        <ecNumber evidence="13">1.8.1.7</ecNumber>
    </submittedName>
</protein>
<dbReference type="InterPro" id="IPR004099">
    <property type="entry name" value="Pyr_nucl-diS_OxRdtase_dimer"/>
</dbReference>
<feature type="binding site" evidence="8">
    <location>
        <position position="304"/>
    </location>
    <ligand>
        <name>FAD</name>
        <dbReference type="ChEBI" id="CHEBI:57692"/>
    </ligand>
</feature>
<dbReference type="InterPro" id="IPR016156">
    <property type="entry name" value="FAD/NAD-linked_Rdtase_dimer_sf"/>
</dbReference>
<keyword evidence="14" id="KW-1185">Reference proteome</keyword>
<dbReference type="GO" id="GO:0005829">
    <property type="term" value="C:cytosol"/>
    <property type="evidence" value="ECO:0007669"/>
    <property type="project" value="TreeGrafter"/>
</dbReference>
<dbReference type="PANTHER" id="PTHR42737">
    <property type="entry name" value="GLUTATHIONE REDUCTASE"/>
    <property type="match status" value="1"/>
</dbReference>
<dbReference type="Pfam" id="PF07992">
    <property type="entry name" value="Pyr_redox_2"/>
    <property type="match status" value="1"/>
</dbReference>
<feature type="binding site" evidence="8">
    <location>
        <position position="52"/>
    </location>
    <ligand>
        <name>FAD</name>
        <dbReference type="ChEBI" id="CHEBI:57692"/>
    </ligand>
</feature>
<dbReference type="Gene3D" id="3.50.50.60">
    <property type="entry name" value="FAD/NAD(P)-binding domain"/>
    <property type="match status" value="2"/>
</dbReference>
<dbReference type="GO" id="GO:0034599">
    <property type="term" value="P:cellular response to oxidative stress"/>
    <property type="evidence" value="ECO:0007669"/>
    <property type="project" value="TreeGrafter"/>
</dbReference>
<dbReference type="PIRSF" id="PIRSF000350">
    <property type="entry name" value="Mercury_reductase_MerA"/>
    <property type="match status" value="1"/>
</dbReference>
<accession>A0A848QK54</accession>
<dbReference type="Proteomes" id="UP000561181">
    <property type="component" value="Unassembled WGS sequence"/>
</dbReference>
<feature type="binding site" evidence="8">
    <location>
        <begin position="175"/>
        <end position="182"/>
    </location>
    <ligand>
        <name>NAD(+)</name>
        <dbReference type="ChEBI" id="CHEBI:57540"/>
    </ligand>
</feature>
<reference evidence="13 14" key="1">
    <citation type="submission" date="2020-04" db="EMBL/GenBank/DDBJ databases">
        <authorList>
            <person name="Liu A."/>
        </authorList>
    </citation>
    <scope>NUCLEOTIDE SEQUENCE [LARGE SCALE GENOMIC DNA]</scope>
    <source>
        <strain evidence="13 14">RZ02</strain>
    </source>
</reference>
<evidence type="ECO:0000256" key="4">
    <source>
        <dbReference type="ARBA" id="ARBA00023002"/>
    </source>
</evidence>
<dbReference type="SUPFAM" id="SSF51905">
    <property type="entry name" value="FAD/NAD(P)-binding domain"/>
    <property type="match status" value="1"/>
</dbReference>
<evidence type="ECO:0000256" key="10">
    <source>
        <dbReference type="RuleBase" id="RU003691"/>
    </source>
</evidence>
<evidence type="ECO:0000313" key="14">
    <source>
        <dbReference type="Proteomes" id="UP000561181"/>
    </source>
</evidence>
<dbReference type="InterPro" id="IPR001100">
    <property type="entry name" value="Pyr_nuc-diS_OxRdtase"/>
</dbReference>
<evidence type="ECO:0000259" key="12">
    <source>
        <dbReference type="Pfam" id="PF07992"/>
    </source>
</evidence>